<dbReference type="PANTHER" id="PTHR11709">
    <property type="entry name" value="MULTI-COPPER OXIDASE"/>
    <property type="match status" value="1"/>
</dbReference>
<dbReference type="CDD" id="cd13849">
    <property type="entry name" value="CuRO_1_LCC_plant"/>
    <property type="match status" value="1"/>
</dbReference>
<dbReference type="InterPro" id="IPR017761">
    <property type="entry name" value="Laccase"/>
</dbReference>
<dbReference type="Proteomes" id="UP000237000">
    <property type="component" value="Unassembled WGS sequence"/>
</dbReference>
<evidence type="ECO:0000313" key="17">
    <source>
        <dbReference type="EMBL" id="PON90191.1"/>
    </source>
</evidence>
<feature type="chain" id="PRO_5015021065" description="Laccase" evidence="13">
    <location>
        <begin position="25"/>
        <end position="595"/>
    </location>
</feature>
<dbReference type="PANTHER" id="PTHR11709:SF9">
    <property type="entry name" value="LACCASE-7"/>
    <property type="match status" value="1"/>
</dbReference>
<dbReference type="InterPro" id="IPR033138">
    <property type="entry name" value="Cu_oxidase_CS"/>
</dbReference>
<dbReference type="STRING" id="63057.A0A2P5EXC6"/>
<dbReference type="PROSITE" id="PS00080">
    <property type="entry name" value="MULTICOPPER_OXIDASE2"/>
    <property type="match status" value="1"/>
</dbReference>
<dbReference type="GO" id="GO:0046274">
    <property type="term" value="P:lignin catabolic process"/>
    <property type="evidence" value="ECO:0007669"/>
    <property type="project" value="UniProtKB-KW"/>
</dbReference>
<comment type="subcellular location">
    <subcellularLocation>
        <location evidence="2 13">Secreted</location>
        <location evidence="2 13">Extracellular space</location>
        <location evidence="2 13">Apoplast</location>
    </subcellularLocation>
</comment>
<evidence type="ECO:0000259" key="15">
    <source>
        <dbReference type="Pfam" id="PF07731"/>
    </source>
</evidence>
<keyword evidence="13" id="KW-0732">Signal</keyword>
<gene>
    <name evidence="17" type="ORF">TorRG33x02_140410</name>
</gene>
<evidence type="ECO:0000256" key="12">
    <source>
        <dbReference type="ARBA" id="ARBA00023185"/>
    </source>
</evidence>
<feature type="domain" description="Plastocyanin-like" evidence="15">
    <location>
        <begin position="423"/>
        <end position="558"/>
    </location>
</feature>
<dbReference type="InterPro" id="IPR034288">
    <property type="entry name" value="CuRO_1_LCC"/>
</dbReference>
<dbReference type="OrthoDB" id="2121828at2759"/>
<proteinExistence type="inferred from homology"/>
<evidence type="ECO:0000256" key="4">
    <source>
        <dbReference type="ARBA" id="ARBA00012297"/>
    </source>
</evidence>
<dbReference type="SUPFAM" id="SSF49503">
    <property type="entry name" value="Cupredoxins"/>
    <property type="match status" value="3"/>
</dbReference>
<keyword evidence="7 13" id="KW-0479">Metal-binding</keyword>
<feature type="domain" description="Plastocyanin-like" evidence="16">
    <location>
        <begin position="34"/>
        <end position="147"/>
    </location>
</feature>
<evidence type="ECO:0000256" key="5">
    <source>
        <dbReference type="ARBA" id="ARBA00022523"/>
    </source>
</evidence>
<keyword evidence="12 13" id="KW-0439">Lignin degradation</keyword>
<name>A0A2P5EXC6_TREOI</name>
<comment type="catalytic activity">
    <reaction evidence="1 13">
        <text>4 hydroquinone + O2 = 4 benzosemiquinone + 2 H2O</text>
        <dbReference type="Rhea" id="RHEA:11276"/>
        <dbReference type="ChEBI" id="CHEBI:15377"/>
        <dbReference type="ChEBI" id="CHEBI:15379"/>
        <dbReference type="ChEBI" id="CHEBI:17594"/>
        <dbReference type="ChEBI" id="CHEBI:17977"/>
        <dbReference type="EC" id="1.10.3.2"/>
    </reaction>
</comment>
<comment type="caution">
    <text evidence="17">The sequence shown here is derived from an EMBL/GenBank/DDBJ whole genome shotgun (WGS) entry which is preliminary data.</text>
</comment>
<keyword evidence="5 13" id="KW-0052">Apoplast</keyword>
<dbReference type="Pfam" id="PF07732">
    <property type="entry name" value="Cu-oxidase_3"/>
    <property type="match status" value="1"/>
</dbReference>
<dbReference type="GO" id="GO:0052716">
    <property type="term" value="F:hydroquinone:oxygen oxidoreductase activity"/>
    <property type="evidence" value="ECO:0007669"/>
    <property type="project" value="UniProtKB-EC"/>
</dbReference>
<dbReference type="InterPro" id="IPR011706">
    <property type="entry name" value="Cu-oxidase_C"/>
</dbReference>
<comment type="cofactor">
    <cofactor evidence="13">
        <name>Cu cation</name>
        <dbReference type="ChEBI" id="CHEBI:23378"/>
    </cofactor>
    <text evidence="13">Binds 4 Cu cations per monomer.</text>
</comment>
<dbReference type="AlphaFoldDB" id="A0A2P5EXC6"/>
<evidence type="ECO:0000256" key="7">
    <source>
        <dbReference type="ARBA" id="ARBA00022723"/>
    </source>
</evidence>
<evidence type="ECO:0000256" key="2">
    <source>
        <dbReference type="ARBA" id="ARBA00004271"/>
    </source>
</evidence>
<dbReference type="InterPro" id="IPR045087">
    <property type="entry name" value="Cu-oxidase_fam"/>
</dbReference>
<dbReference type="GO" id="GO:0005507">
    <property type="term" value="F:copper ion binding"/>
    <property type="evidence" value="ECO:0007669"/>
    <property type="project" value="InterPro"/>
</dbReference>
<evidence type="ECO:0000256" key="10">
    <source>
        <dbReference type="ARBA" id="ARBA00023008"/>
    </source>
</evidence>
<dbReference type="CDD" id="cd13875">
    <property type="entry name" value="CuRO_2_LCC_plant"/>
    <property type="match status" value="1"/>
</dbReference>
<evidence type="ECO:0000313" key="18">
    <source>
        <dbReference type="Proteomes" id="UP000237000"/>
    </source>
</evidence>
<protein>
    <recommendedName>
        <fullName evidence="4 13">Laccase</fullName>
        <ecNumber evidence="4 13">1.10.3.2</ecNumber>
    </recommendedName>
    <alternativeName>
        <fullName evidence="13">Benzenediol:oxygen oxidoreductase</fullName>
    </alternativeName>
    <alternativeName>
        <fullName evidence="13">Diphenol oxidase</fullName>
    </alternativeName>
    <alternativeName>
        <fullName evidence="13">Urishiol oxidase</fullName>
    </alternativeName>
</protein>
<accession>A0A2P5EXC6</accession>
<keyword evidence="18" id="KW-1185">Reference proteome</keyword>
<evidence type="ECO:0000256" key="8">
    <source>
        <dbReference type="ARBA" id="ARBA00022737"/>
    </source>
</evidence>
<feature type="signal peptide" evidence="13">
    <location>
        <begin position="1"/>
        <end position="24"/>
    </location>
</feature>
<dbReference type="GO" id="GO:0048046">
    <property type="term" value="C:apoplast"/>
    <property type="evidence" value="ECO:0007669"/>
    <property type="project" value="UniProtKB-SubCell"/>
</dbReference>
<keyword evidence="8 13" id="KW-0677">Repeat</keyword>
<keyword evidence="9 13" id="KW-0560">Oxidoreductase</keyword>
<comment type="function">
    <text evidence="13">Lignin degradation and detoxification of lignin-derived products.</text>
</comment>
<dbReference type="InterPro" id="IPR001117">
    <property type="entry name" value="Cu-oxidase_2nd"/>
</dbReference>
<dbReference type="Pfam" id="PF07731">
    <property type="entry name" value="Cu-oxidase_2"/>
    <property type="match status" value="1"/>
</dbReference>
<comment type="similarity">
    <text evidence="3 13">Belongs to the multicopper oxidase family.</text>
</comment>
<dbReference type="Pfam" id="PF00394">
    <property type="entry name" value="Cu-oxidase"/>
    <property type="match status" value="1"/>
</dbReference>
<keyword evidence="11" id="KW-0325">Glycoprotein</keyword>
<evidence type="ECO:0000256" key="6">
    <source>
        <dbReference type="ARBA" id="ARBA00022525"/>
    </source>
</evidence>
<keyword evidence="6 13" id="KW-0964">Secreted</keyword>
<evidence type="ECO:0000259" key="16">
    <source>
        <dbReference type="Pfam" id="PF07732"/>
    </source>
</evidence>
<evidence type="ECO:0000259" key="14">
    <source>
        <dbReference type="Pfam" id="PF00394"/>
    </source>
</evidence>
<dbReference type="InterPro" id="IPR011707">
    <property type="entry name" value="Cu-oxidase-like_N"/>
</dbReference>
<dbReference type="InParanoid" id="A0A2P5EXC6"/>
<evidence type="ECO:0000256" key="9">
    <source>
        <dbReference type="ARBA" id="ARBA00023002"/>
    </source>
</evidence>
<feature type="domain" description="Plastocyanin-like" evidence="14">
    <location>
        <begin position="163"/>
        <end position="313"/>
    </location>
</feature>
<evidence type="ECO:0000256" key="11">
    <source>
        <dbReference type="ARBA" id="ARBA00023180"/>
    </source>
</evidence>
<dbReference type="InterPro" id="IPR008972">
    <property type="entry name" value="Cupredoxin"/>
</dbReference>
<reference evidence="18" key="1">
    <citation type="submission" date="2016-06" db="EMBL/GenBank/DDBJ databases">
        <title>Parallel loss of symbiosis genes in relatives of nitrogen-fixing non-legume Parasponia.</title>
        <authorList>
            <person name="Van Velzen R."/>
            <person name="Holmer R."/>
            <person name="Bu F."/>
            <person name="Rutten L."/>
            <person name="Van Zeijl A."/>
            <person name="Liu W."/>
            <person name="Santuari L."/>
            <person name="Cao Q."/>
            <person name="Sharma T."/>
            <person name="Shen D."/>
            <person name="Roswanjaya Y."/>
            <person name="Wardhani T."/>
            <person name="Kalhor M.S."/>
            <person name="Jansen J."/>
            <person name="Van den Hoogen J."/>
            <person name="Gungor B."/>
            <person name="Hartog M."/>
            <person name="Hontelez J."/>
            <person name="Verver J."/>
            <person name="Yang W.-C."/>
            <person name="Schijlen E."/>
            <person name="Repin R."/>
            <person name="Schilthuizen M."/>
            <person name="Schranz E."/>
            <person name="Heidstra R."/>
            <person name="Miyata K."/>
            <person name="Fedorova E."/>
            <person name="Kohlen W."/>
            <person name="Bisseling T."/>
            <person name="Smit S."/>
            <person name="Geurts R."/>
        </authorList>
    </citation>
    <scope>NUCLEOTIDE SEQUENCE [LARGE SCALE GENOMIC DNA]</scope>
    <source>
        <strain evidence="18">cv. RG33-2</strain>
    </source>
</reference>
<dbReference type="NCBIfam" id="TIGR03389">
    <property type="entry name" value="laccase"/>
    <property type="match status" value="1"/>
</dbReference>
<dbReference type="EC" id="1.10.3.2" evidence="4 13"/>
<dbReference type="EMBL" id="JXTC01000086">
    <property type="protein sequence ID" value="PON90191.1"/>
    <property type="molecule type" value="Genomic_DNA"/>
</dbReference>
<evidence type="ECO:0000256" key="13">
    <source>
        <dbReference type="RuleBase" id="RU361119"/>
    </source>
</evidence>
<evidence type="ECO:0000256" key="3">
    <source>
        <dbReference type="ARBA" id="ARBA00010609"/>
    </source>
</evidence>
<organism evidence="17 18">
    <name type="scientific">Trema orientale</name>
    <name type="common">Charcoal tree</name>
    <name type="synonym">Celtis orientalis</name>
    <dbReference type="NCBI Taxonomy" id="63057"/>
    <lineage>
        <taxon>Eukaryota</taxon>
        <taxon>Viridiplantae</taxon>
        <taxon>Streptophyta</taxon>
        <taxon>Embryophyta</taxon>
        <taxon>Tracheophyta</taxon>
        <taxon>Spermatophyta</taxon>
        <taxon>Magnoliopsida</taxon>
        <taxon>eudicotyledons</taxon>
        <taxon>Gunneridae</taxon>
        <taxon>Pentapetalae</taxon>
        <taxon>rosids</taxon>
        <taxon>fabids</taxon>
        <taxon>Rosales</taxon>
        <taxon>Cannabaceae</taxon>
        <taxon>Trema</taxon>
    </lineage>
</organism>
<dbReference type="PROSITE" id="PS00079">
    <property type="entry name" value="MULTICOPPER_OXIDASE1"/>
    <property type="match status" value="1"/>
</dbReference>
<sequence length="595" mass="65522">MAKSISPFLVVCVLAVLASSIASATVVEHSLYIKNLTVNHLCSDQVVTSANGSVPGPTISVHDGDTLVIHVVNQSPYNISLHWHGIFQLLSGWADGAEYITQCPIRPGHSYKYKFNVTGQEGTLWWHAHSSWLRATVHGALIIYPKPNPLKPNPYPFPTPYKEVPIILGEWWNANVVDVEKQGLARGHTPNFSDAFTINGKTGDFYACYEHDTYKLKVVPGKTYLLRIINAALYNPLFFKIANHTLTVVAVDAIYTNHYVTDIVAIAPGQTADVLLTSNQSVGSYQIAAQPYITVPGDPPINRTISRGILVYDYEGHTPSSNPVNKVALPAFNDTSTAFTFFSNLTGLTEGPKWVPVPLHVDEHMFVTIGLNLIPCKPGDATCEGPSEQKISAAMNNHSFVFPETLSMLEAFYSGVGGTYTDFPNYPPSRFDYTEPSLKSDLTTIYAPKGTTAKRLKYNDVVQIVFQNTAFISIETHPIHLHGFNFHVLAQGFGNYDPRRDEKKFNLVNPHIRNTMAVPTGGWAVIRFQANNPGVWLMHCHLDMHVPWGLATTFMVENGPTPSSTLPPPPKDLPECLISDDLLSSSKPGQVVDAE</sequence>
<keyword evidence="10 13" id="KW-0186">Copper</keyword>
<dbReference type="InterPro" id="IPR034285">
    <property type="entry name" value="CuRO_2_LCC"/>
</dbReference>
<evidence type="ECO:0000256" key="1">
    <source>
        <dbReference type="ARBA" id="ARBA00000349"/>
    </source>
</evidence>
<dbReference type="Gene3D" id="2.60.40.420">
    <property type="entry name" value="Cupredoxins - blue copper proteins"/>
    <property type="match status" value="3"/>
</dbReference>
<dbReference type="InterPro" id="IPR002355">
    <property type="entry name" value="Cu_oxidase_Cu_BS"/>
</dbReference>